<dbReference type="AlphaFoldDB" id="A0A433TRS9"/>
<evidence type="ECO:0000256" key="1">
    <source>
        <dbReference type="SAM" id="MobiDB-lite"/>
    </source>
</evidence>
<comment type="caution">
    <text evidence="3">The sequence shown here is derived from an EMBL/GenBank/DDBJ whole genome shotgun (WGS) entry which is preliminary data.</text>
</comment>
<dbReference type="Pfam" id="PF26129">
    <property type="entry name" value="Vwde"/>
    <property type="match status" value="1"/>
</dbReference>
<feature type="region of interest" description="Disordered" evidence="1">
    <location>
        <begin position="114"/>
        <end position="134"/>
    </location>
</feature>
<protein>
    <recommendedName>
        <fullName evidence="2">Vwde helical domain-containing protein</fullName>
    </recommendedName>
</protein>
<dbReference type="EMBL" id="RQTK01000211">
    <property type="protein sequence ID" value="RUS84267.1"/>
    <property type="molecule type" value="Genomic_DNA"/>
</dbReference>
<accession>A0A433TRS9</accession>
<proteinExistence type="predicted"/>
<feature type="domain" description="Vwde helical" evidence="2">
    <location>
        <begin position="48"/>
        <end position="130"/>
    </location>
</feature>
<dbReference type="OrthoDB" id="6126170at2759"/>
<dbReference type="Proteomes" id="UP000271974">
    <property type="component" value="Unassembled WGS sequence"/>
</dbReference>
<evidence type="ECO:0000313" key="4">
    <source>
        <dbReference type="Proteomes" id="UP000271974"/>
    </source>
</evidence>
<evidence type="ECO:0000259" key="2">
    <source>
        <dbReference type="Pfam" id="PF26129"/>
    </source>
</evidence>
<gene>
    <name evidence="3" type="ORF">EGW08_007960</name>
</gene>
<dbReference type="InterPro" id="IPR058727">
    <property type="entry name" value="Helical_Vwde"/>
</dbReference>
<reference evidence="3 4" key="1">
    <citation type="submission" date="2019-01" db="EMBL/GenBank/DDBJ databases">
        <title>A draft genome assembly of the solar-powered sea slug Elysia chlorotica.</title>
        <authorList>
            <person name="Cai H."/>
            <person name="Li Q."/>
            <person name="Fang X."/>
            <person name="Li J."/>
            <person name="Curtis N.E."/>
            <person name="Altenburger A."/>
            <person name="Shibata T."/>
            <person name="Feng M."/>
            <person name="Maeda T."/>
            <person name="Schwartz J.A."/>
            <person name="Shigenobu S."/>
            <person name="Lundholm N."/>
            <person name="Nishiyama T."/>
            <person name="Yang H."/>
            <person name="Hasebe M."/>
            <person name="Li S."/>
            <person name="Pierce S.K."/>
            <person name="Wang J."/>
        </authorList>
    </citation>
    <scope>NUCLEOTIDE SEQUENCE [LARGE SCALE GENOMIC DNA]</scope>
    <source>
        <strain evidence="3">EC2010</strain>
        <tissue evidence="3">Whole organism of an adult</tissue>
    </source>
</reference>
<organism evidence="3 4">
    <name type="scientific">Elysia chlorotica</name>
    <name type="common">Eastern emerald elysia</name>
    <name type="synonym">Sea slug</name>
    <dbReference type="NCBI Taxonomy" id="188477"/>
    <lineage>
        <taxon>Eukaryota</taxon>
        <taxon>Metazoa</taxon>
        <taxon>Spiralia</taxon>
        <taxon>Lophotrochozoa</taxon>
        <taxon>Mollusca</taxon>
        <taxon>Gastropoda</taxon>
        <taxon>Heterobranchia</taxon>
        <taxon>Euthyneura</taxon>
        <taxon>Panpulmonata</taxon>
        <taxon>Sacoglossa</taxon>
        <taxon>Placobranchoidea</taxon>
        <taxon>Plakobranchidae</taxon>
        <taxon>Elysia</taxon>
    </lineage>
</organism>
<feature type="compositionally biased region" description="Basic and acidic residues" evidence="1">
    <location>
        <begin position="115"/>
        <end position="134"/>
    </location>
</feature>
<feature type="non-terminal residue" evidence="3">
    <location>
        <position position="1"/>
    </location>
</feature>
<name>A0A433TRS9_ELYCH</name>
<feature type="non-terminal residue" evidence="3">
    <location>
        <position position="134"/>
    </location>
</feature>
<evidence type="ECO:0000313" key="3">
    <source>
        <dbReference type="EMBL" id="RUS84267.1"/>
    </source>
</evidence>
<keyword evidence="4" id="KW-1185">Reference proteome</keyword>
<sequence length="134" mass="14703">DITANLVRLARTPNLTGRSNRQKRQAETNDEQDLIIGTTIAPEANMTSFNQASATNYCRQFMESTPTLSACAEYLDPQAVEGSVLSCAEDLVEMGDTEWATSHLEDLTEQCVDSAQREEAAWNSTDEARDGEPA</sequence>